<keyword evidence="10" id="KW-1185">Reference proteome</keyword>
<feature type="domain" description="RecX first three-helical" evidence="8">
    <location>
        <begin position="67"/>
        <end position="105"/>
    </location>
</feature>
<dbReference type="NCBIfam" id="NF010733">
    <property type="entry name" value="PRK14135.1"/>
    <property type="match status" value="1"/>
</dbReference>
<dbReference type="InterPro" id="IPR003783">
    <property type="entry name" value="Regulatory_RecX"/>
</dbReference>
<gene>
    <name evidence="5 9" type="primary">recX</name>
    <name evidence="9" type="ORF">D1970_12710</name>
</gene>
<dbReference type="AlphaFoldDB" id="A0A398B472"/>
<dbReference type="GO" id="GO:0006282">
    <property type="term" value="P:regulation of DNA repair"/>
    <property type="evidence" value="ECO:0007669"/>
    <property type="project" value="UniProtKB-UniRule"/>
</dbReference>
<dbReference type="Pfam" id="PF21981">
    <property type="entry name" value="RecX_HTH3"/>
    <property type="match status" value="2"/>
</dbReference>
<dbReference type="Proteomes" id="UP000265816">
    <property type="component" value="Unassembled WGS sequence"/>
</dbReference>
<dbReference type="RefSeq" id="WP_119113252.1">
    <property type="nucleotide sequence ID" value="NZ_CBCSEO010000007.1"/>
</dbReference>
<dbReference type="EMBL" id="QWVT01000021">
    <property type="protein sequence ID" value="RID84391.1"/>
    <property type="molecule type" value="Genomic_DNA"/>
</dbReference>
<evidence type="ECO:0000256" key="1">
    <source>
        <dbReference type="ARBA" id="ARBA00004496"/>
    </source>
</evidence>
<organism evidence="9 10">
    <name type="scientific">Mesobacillus zeae</name>
    <dbReference type="NCBI Taxonomy" id="1917180"/>
    <lineage>
        <taxon>Bacteria</taxon>
        <taxon>Bacillati</taxon>
        <taxon>Bacillota</taxon>
        <taxon>Bacilli</taxon>
        <taxon>Bacillales</taxon>
        <taxon>Bacillaceae</taxon>
        <taxon>Mesobacillus</taxon>
    </lineage>
</organism>
<dbReference type="InterPro" id="IPR053925">
    <property type="entry name" value="RecX_HTH_3rd"/>
</dbReference>
<name>A0A398B472_9BACI</name>
<evidence type="ECO:0000259" key="6">
    <source>
        <dbReference type="Pfam" id="PF02631"/>
    </source>
</evidence>
<sequence length="270" mass="31328">MPIIAKISVQKHNKERYSIFTDSGKGEEYAFSVDEDVLIKHGLKKGMELDDLSLTEILFHDDIRKTYNQAIQYLSHRMRSEKEVRAHLQKKEIAEPVINEAIHRLYQFDFLNDREFATAYLRTQVNTSDKGPSLIRQELKEKGIAGALIDETMAEYAIDAQIEKAIKIGSKFAVKNVRDSSRILKQKLEQLLLRKGYPFSIISIALEEVVVEKQDNAEMEALSYQGEKLRKKHSKLLGYEFRRKIKQGLYQKGFPIDLIDRYLDSIEDED</sequence>
<feature type="domain" description="RecX third three-helical" evidence="7">
    <location>
        <begin position="160"/>
        <end position="206"/>
    </location>
</feature>
<evidence type="ECO:0000256" key="2">
    <source>
        <dbReference type="ARBA" id="ARBA00009695"/>
    </source>
</evidence>
<comment type="subcellular location">
    <subcellularLocation>
        <location evidence="1 5">Cytoplasm</location>
    </subcellularLocation>
</comment>
<feature type="domain" description="RecX second three-helical" evidence="6">
    <location>
        <begin position="112"/>
        <end position="153"/>
    </location>
</feature>
<comment type="similarity">
    <text evidence="2 5">Belongs to the RecX family.</text>
</comment>
<evidence type="ECO:0000259" key="8">
    <source>
        <dbReference type="Pfam" id="PF21982"/>
    </source>
</evidence>
<dbReference type="PANTHER" id="PTHR33602:SF1">
    <property type="entry name" value="REGULATORY PROTEIN RECX FAMILY PROTEIN"/>
    <property type="match status" value="1"/>
</dbReference>
<comment type="function">
    <text evidence="5">Modulates RecA activity.</text>
</comment>
<feature type="domain" description="RecX third three-helical" evidence="7">
    <location>
        <begin position="218"/>
        <end position="263"/>
    </location>
</feature>
<dbReference type="OrthoDB" id="5421057at2"/>
<reference evidence="9 10" key="1">
    <citation type="submission" date="2018-08" db="EMBL/GenBank/DDBJ databases">
        <title>Bacillus jemisoniae sp. nov., Bacillus chryseoplanitiae sp. nov., Bacillus resnikiae sp. nov., and Bacillus frankliniae sp. nov., isolated from Viking spacecraft and associated surfaces.</title>
        <authorList>
            <person name="Seuylemezian A."/>
            <person name="Vaishampayan P."/>
        </authorList>
    </citation>
    <scope>NUCLEOTIDE SEQUENCE [LARGE SCALE GENOMIC DNA]</scope>
    <source>
        <strain evidence="9 10">JJ-247</strain>
    </source>
</reference>
<comment type="caution">
    <text evidence="9">The sequence shown here is derived from an EMBL/GenBank/DDBJ whole genome shotgun (WGS) entry which is preliminary data.</text>
</comment>
<dbReference type="PANTHER" id="PTHR33602">
    <property type="entry name" value="REGULATORY PROTEIN RECX FAMILY PROTEIN"/>
    <property type="match status" value="1"/>
</dbReference>
<evidence type="ECO:0000256" key="5">
    <source>
        <dbReference type="HAMAP-Rule" id="MF_01114"/>
    </source>
</evidence>
<dbReference type="Pfam" id="PF21982">
    <property type="entry name" value="RecX_HTH1"/>
    <property type="match status" value="1"/>
</dbReference>
<dbReference type="GO" id="GO:0005737">
    <property type="term" value="C:cytoplasm"/>
    <property type="evidence" value="ECO:0007669"/>
    <property type="project" value="UniProtKB-SubCell"/>
</dbReference>
<proteinExistence type="inferred from homology"/>
<evidence type="ECO:0000256" key="4">
    <source>
        <dbReference type="ARBA" id="ARBA00022490"/>
    </source>
</evidence>
<keyword evidence="4 5" id="KW-0963">Cytoplasm</keyword>
<evidence type="ECO:0000313" key="10">
    <source>
        <dbReference type="Proteomes" id="UP000265816"/>
    </source>
</evidence>
<dbReference type="InterPro" id="IPR053924">
    <property type="entry name" value="RecX_HTH_2nd"/>
</dbReference>
<accession>A0A398B472</accession>
<evidence type="ECO:0000256" key="3">
    <source>
        <dbReference type="ARBA" id="ARBA00018111"/>
    </source>
</evidence>
<evidence type="ECO:0000313" key="9">
    <source>
        <dbReference type="EMBL" id="RID84391.1"/>
    </source>
</evidence>
<dbReference type="InterPro" id="IPR053926">
    <property type="entry name" value="RecX_HTH_1st"/>
</dbReference>
<dbReference type="Gene3D" id="1.10.10.10">
    <property type="entry name" value="Winged helix-like DNA-binding domain superfamily/Winged helix DNA-binding domain"/>
    <property type="match status" value="4"/>
</dbReference>
<evidence type="ECO:0000259" key="7">
    <source>
        <dbReference type="Pfam" id="PF21981"/>
    </source>
</evidence>
<dbReference type="InterPro" id="IPR036388">
    <property type="entry name" value="WH-like_DNA-bd_sf"/>
</dbReference>
<dbReference type="Pfam" id="PF02631">
    <property type="entry name" value="RecX_HTH2"/>
    <property type="match status" value="1"/>
</dbReference>
<dbReference type="HAMAP" id="MF_01114">
    <property type="entry name" value="RecX"/>
    <property type="match status" value="1"/>
</dbReference>
<protein>
    <recommendedName>
        <fullName evidence="3 5">Regulatory protein RecX</fullName>
    </recommendedName>
</protein>